<protein>
    <submittedName>
        <fullName evidence="3">PUR-alpha/beta/gamma DNA/RNA-binding protein</fullName>
    </submittedName>
</protein>
<dbReference type="Proteomes" id="UP000007519">
    <property type="component" value="Chromosome"/>
</dbReference>
<evidence type="ECO:0000313" key="4">
    <source>
        <dbReference type="Proteomes" id="UP000007519"/>
    </source>
</evidence>
<dbReference type="GO" id="GO:0032422">
    <property type="term" value="F:purine-rich negative regulatory element binding"/>
    <property type="evidence" value="ECO:0007669"/>
    <property type="project" value="InterPro"/>
</dbReference>
<proteinExistence type="inferred from homology"/>
<dbReference type="EMBL" id="CP002831">
    <property type="protein sequence ID" value="AFC25141.1"/>
    <property type="molecule type" value="Genomic_DNA"/>
</dbReference>
<evidence type="ECO:0000313" key="3">
    <source>
        <dbReference type="EMBL" id="AFC25141.1"/>
    </source>
</evidence>
<dbReference type="STRING" id="984262.SGRA_2413"/>
<dbReference type="Pfam" id="PF11680">
    <property type="entry name" value="DUF3276"/>
    <property type="match status" value="1"/>
</dbReference>
<organism evidence="3 4">
    <name type="scientific">Saprospira grandis (strain Lewin)</name>
    <dbReference type="NCBI Taxonomy" id="984262"/>
    <lineage>
        <taxon>Bacteria</taxon>
        <taxon>Pseudomonadati</taxon>
        <taxon>Bacteroidota</taxon>
        <taxon>Saprospiria</taxon>
        <taxon>Saprospirales</taxon>
        <taxon>Saprospiraceae</taxon>
        <taxon>Saprospira</taxon>
    </lineage>
</organism>
<reference evidence="3 4" key="1">
    <citation type="journal article" date="2012" name="Stand. Genomic Sci.">
        <title>Complete genome sequencing and analysis of Saprospira grandis str. Lewin, a predatory marine bacterium.</title>
        <authorList>
            <person name="Saw J.H."/>
            <person name="Yuryev A."/>
            <person name="Kanbe M."/>
            <person name="Hou S."/>
            <person name="Young A.G."/>
            <person name="Aizawa S."/>
            <person name="Alam M."/>
        </authorList>
    </citation>
    <scope>NUCLEOTIDE SEQUENCE [LARGE SCALE GENOMIC DNA]</scope>
    <source>
        <strain evidence="3 4">Lewin</strain>
    </source>
</reference>
<gene>
    <name evidence="3" type="ordered locus">SGRA_2413</name>
</gene>
<dbReference type="InterPro" id="IPR006628">
    <property type="entry name" value="PUR-bd_fam"/>
</dbReference>
<accession>H6L4W6</accession>
<dbReference type="Gene3D" id="3.10.450.700">
    <property type="match status" value="1"/>
</dbReference>
<sequence length="77" mass="9489">MTITESTRRFEDDSYSRHKIFLYKEDFNRFVESLNDVVDHVKTELLPDYDYEEYSRRYEDDGEWEFDQNDNSDGEGW</sequence>
<evidence type="ECO:0000256" key="1">
    <source>
        <dbReference type="ARBA" id="ARBA00009251"/>
    </source>
</evidence>
<dbReference type="KEGG" id="sgn:SGRA_2413"/>
<dbReference type="HOGENOM" id="CLU_2635999_0_0_10"/>
<dbReference type="GO" id="GO:0000977">
    <property type="term" value="F:RNA polymerase II transcription regulatory region sequence-specific DNA binding"/>
    <property type="evidence" value="ECO:0007669"/>
    <property type="project" value="InterPro"/>
</dbReference>
<comment type="similarity">
    <text evidence="1">Belongs to the PUR DNA-binding protein family.</text>
</comment>
<keyword evidence="4" id="KW-1185">Reference proteome</keyword>
<dbReference type="AlphaFoldDB" id="H6L4W6"/>
<keyword evidence="2" id="KW-0238">DNA-binding</keyword>
<name>H6L4W6_SAPGL</name>
<evidence type="ECO:0000256" key="2">
    <source>
        <dbReference type="ARBA" id="ARBA00023125"/>
    </source>
</evidence>